<comment type="caution">
    <text evidence="5">The sequence shown here is derived from an EMBL/GenBank/DDBJ whole genome shotgun (WGS) entry which is preliminary data.</text>
</comment>
<keyword evidence="6" id="KW-1185">Reference proteome</keyword>
<dbReference type="InterPro" id="IPR030184">
    <property type="entry name" value="WAT1-related"/>
</dbReference>
<dbReference type="Proteomes" id="UP000827721">
    <property type="component" value="Unassembled WGS sequence"/>
</dbReference>
<keyword evidence="3 4" id="KW-0472">Membrane</keyword>
<reference evidence="5 6" key="1">
    <citation type="submission" date="2021-02" db="EMBL/GenBank/DDBJ databases">
        <title>Plant Genome Project.</title>
        <authorList>
            <person name="Zhang R.-G."/>
        </authorList>
    </citation>
    <scope>NUCLEOTIDE SEQUENCE [LARGE SCALE GENOMIC DNA]</scope>
    <source>
        <tissue evidence="5">Leaves</tissue>
    </source>
</reference>
<feature type="transmembrane region" description="Helical" evidence="4">
    <location>
        <begin position="49"/>
        <end position="68"/>
    </location>
</feature>
<feature type="transmembrane region" description="Helical" evidence="4">
    <location>
        <begin position="12"/>
        <end position="29"/>
    </location>
</feature>
<evidence type="ECO:0000313" key="6">
    <source>
        <dbReference type="Proteomes" id="UP000827721"/>
    </source>
</evidence>
<gene>
    <name evidence="5" type="ORF">JRO89_XS05G0075600</name>
</gene>
<feature type="transmembrane region" description="Helical" evidence="4">
    <location>
        <begin position="80"/>
        <end position="102"/>
    </location>
</feature>
<evidence type="ECO:0000256" key="3">
    <source>
        <dbReference type="ARBA" id="ARBA00023136"/>
    </source>
</evidence>
<dbReference type="PANTHER" id="PTHR31218">
    <property type="entry name" value="WAT1-RELATED PROTEIN"/>
    <property type="match status" value="1"/>
</dbReference>
<keyword evidence="1 4" id="KW-0812">Transmembrane</keyword>
<organism evidence="5 6">
    <name type="scientific">Xanthoceras sorbifolium</name>
    <dbReference type="NCBI Taxonomy" id="99658"/>
    <lineage>
        <taxon>Eukaryota</taxon>
        <taxon>Viridiplantae</taxon>
        <taxon>Streptophyta</taxon>
        <taxon>Embryophyta</taxon>
        <taxon>Tracheophyta</taxon>
        <taxon>Spermatophyta</taxon>
        <taxon>Magnoliopsida</taxon>
        <taxon>eudicotyledons</taxon>
        <taxon>Gunneridae</taxon>
        <taxon>Pentapetalae</taxon>
        <taxon>rosids</taxon>
        <taxon>malvids</taxon>
        <taxon>Sapindales</taxon>
        <taxon>Sapindaceae</taxon>
        <taxon>Xanthoceroideae</taxon>
        <taxon>Xanthoceras</taxon>
    </lineage>
</organism>
<dbReference type="EMBL" id="JAFEMO010000005">
    <property type="protein sequence ID" value="KAH7570247.1"/>
    <property type="molecule type" value="Genomic_DNA"/>
</dbReference>
<evidence type="ECO:0008006" key="7">
    <source>
        <dbReference type="Google" id="ProtNLM"/>
    </source>
</evidence>
<evidence type="ECO:0000256" key="2">
    <source>
        <dbReference type="ARBA" id="ARBA00022989"/>
    </source>
</evidence>
<keyword evidence="2 4" id="KW-1133">Transmembrane helix</keyword>
<accession>A0ABQ8I0W5</accession>
<feature type="transmembrane region" description="Helical" evidence="4">
    <location>
        <begin position="108"/>
        <end position="128"/>
    </location>
</feature>
<protein>
    <recommendedName>
        <fullName evidence="7">WAT1-related protein</fullName>
    </recommendedName>
</protein>
<evidence type="ECO:0000313" key="5">
    <source>
        <dbReference type="EMBL" id="KAH7570247.1"/>
    </source>
</evidence>
<evidence type="ECO:0000256" key="1">
    <source>
        <dbReference type="ARBA" id="ARBA00022692"/>
    </source>
</evidence>
<name>A0ABQ8I0W5_9ROSI</name>
<sequence>MNSAGSSSNSSSMQNVLPFVGMVIAILGQVSDLEVLKAAMSNGFNKYMIVVYVQAFSIPIFLVWSLIIHRSERPPLTFSTLSKIFLLAVFGCLCKLFTYVGIELSSPTLSTAMLNLVPAFAFILAIIFRQ</sequence>
<proteinExistence type="predicted"/>
<evidence type="ECO:0000256" key="4">
    <source>
        <dbReference type="SAM" id="Phobius"/>
    </source>
</evidence>